<dbReference type="AlphaFoldDB" id="A0A8T0RNS9"/>
<organism evidence="2 3">
    <name type="scientific">Panicum virgatum</name>
    <name type="common">Blackwell switchgrass</name>
    <dbReference type="NCBI Taxonomy" id="38727"/>
    <lineage>
        <taxon>Eukaryota</taxon>
        <taxon>Viridiplantae</taxon>
        <taxon>Streptophyta</taxon>
        <taxon>Embryophyta</taxon>
        <taxon>Tracheophyta</taxon>
        <taxon>Spermatophyta</taxon>
        <taxon>Magnoliopsida</taxon>
        <taxon>Liliopsida</taxon>
        <taxon>Poales</taxon>
        <taxon>Poaceae</taxon>
        <taxon>PACMAD clade</taxon>
        <taxon>Panicoideae</taxon>
        <taxon>Panicodae</taxon>
        <taxon>Paniceae</taxon>
        <taxon>Panicinae</taxon>
        <taxon>Panicum</taxon>
        <taxon>Panicum sect. Hiantes</taxon>
    </lineage>
</organism>
<reference evidence="2" key="1">
    <citation type="submission" date="2020-05" db="EMBL/GenBank/DDBJ databases">
        <title>WGS assembly of Panicum virgatum.</title>
        <authorList>
            <person name="Lovell J.T."/>
            <person name="Jenkins J."/>
            <person name="Shu S."/>
            <person name="Juenger T.E."/>
            <person name="Schmutz J."/>
        </authorList>
    </citation>
    <scope>NUCLEOTIDE SEQUENCE</scope>
    <source>
        <strain evidence="2">AP13</strain>
    </source>
</reference>
<gene>
    <name evidence="2" type="ORF">PVAP13_5NG042508</name>
</gene>
<proteinExistence type="predicted"/>
<dbReference type="EMBL" id="CM029046">
    <property type="protein sequence ID" value="KAG2586488.1"/>
    <property type="molecule type" value="Genomic_DNA"/>
</dbReference>
<evidence type="ECO:0000313" key="3">
    <source>
        <dbReference type="Proteomes" id="UP000823388"/>
    </source>
</evidence>
<feature type="region of interest" description="Disordered" evidence="1">
    <location>
        <begin position="92"/>
        <end position="111"/>
    </location>
</feature>
<accession>A0A8T0RNS9</accession>
<keyword evidence="3" id="KW-1185">Reference proteome</keyword>
<dbReference type="Proteomes" id="UP000823388">
    <property type="component" value="Chromosome 5N"/>
</dbReference>
<evidence type="ECO:0000313" key="2">
    <source>
        <dbReference type="EMBL" id="KAG2586488.1"/>
    </source>
</evidence>
<protein>
    <submittedName>
        <fullName evidence="2">Uncharacterized protein</fullName>
    </submittedName>
</protein>
<evidence type="ECO:0000256" key="1">
    <source>
        <dbReference type="SAM" id="MobiDB-lite"/>
    </source>
</evidence>
<comment type="caution">
    <text evidence="2">The sequence shown here is derived from an EMBL/GenBank/DDBJ whole genome shotgun (WGS) entry which is preliminary data.</text>
</comment>
<sequence>MASLSLLHPEEELRLERERDDSSGFRLHCLASLCRSTGRLQRWTRLRDSSLDSLEETRMTIDDGSPTLTTGFCRRKTPYQWSGLPVPFVHRSKAKTRGSEQKAHEQTSSVI</sequence>
<name>A0A8T0RNS9_PANVG</name>